<evidence type="ECO:0000256" key="1">
    <source>
        <dbReference type="ARBA" id="ARBA00007447"/>
    </source>
</evidence>
<dbReference type="Pfam" id="PF14543">
    <property type="entry name" value="TAXi_N"/>
    <property type="match status" value="1"/>
</dbReference>
<sequence length="510" mass="54387">MSSLKPHAAACSGRRVIKQCLTPNAKMTVIPPQHGRWVPLYRHHGPCSPSSSTGAAKPSLDDLLRQDQLRVDHIHWRLSSESDEGAFAVSKASVKQRVGFEAAYFHDQPVIRVILGSESKSSEVQEMDLNLFFMFLSAMHEFGLSKIISEQQQQQGVPPGVFQTVVLDTAADLPWVQCAPCPVPPCHPQADDSYDPSRSPTYAPVKCGDDACDQLGIRYSGGCGVGGECQYRVPFPTKSNGSFSSGTYAVDLLAVGPNTSITFHFGCSHAAAAAAAGDFDDNTTAGVMALGGGPESLASQAEETYGRAFSYCIPAATERRLGFFYLGGGAPGANIGVDPTTMSYVATTPMIRYSQTPTFYIVRLVGINVNGQRLNVTPSVFAAGAVMDSRTAVTRLPKTAYAALREAFRGAMAMYAAAPPKGSLDTCYDFSGEFFVVPHRIELVFDGAGGGGGGVPVEVDRSGVLFNDCLAFVNNSDDRMLGILGNLQQQTMEVLFDVANKAVGFRRGAC</sequence>
<dbReference type="OrthoDB" id="656269at2759"/>
<reference evidence="4" key="1">
    <citation type="submission" date="2020-07" db="EMBL/GenBank/DDBJ databases">
        <title>Genome sequence and genetic diversity analysis of an under-domesticated orphan crop, white fonio (Digitaria exilis).</title>
        <authorList>
            <person name="Bennetzen J.L."/>
            <person name="Chen S."/>
            <person name="Ma X."/>
            <person name="Wang X."/>
            <person name="Yssel A.E.J."/>
            <person name="Chaluvadi S.R."/>
            <person name="Johnson M."/>
            <person name="Gangashetty P."/>
            <person name="Hamidou F."/>
            <person name="Sanogo M.D."/>
            <person name="Zwaenepoel A."/>
            <person name="Wallace J."/>
            <person name="Van De Peer Y."/>
            <person name="Van Deynze A."/>
        </authorList>
    </citation>
    <scope>NUCLEOTIDE SEQUENCE</scope>
    <source>
        <tissue evidence="4">Leaves</tissue>
    </source>
</reference>
<dbReference type="PANTHER" id="PTHR13683">
    <property type="entry name" value="ASPARTYL PROTEASES"/>
    <property type="match status" value="1"/>
</dbReference>
<dbReference type="Pfam" id="PF14541">
    <property type="entry name" value="TAXi_C"/>
    <property type="match status" value="1"/>
</dbReference>
<gene>
    <name evidence="4" type="ORF">HU200_015009</name>
</gene>
<evidence type="ECO:0000313" key="5">
    <source>
        <dbReference type="Proteomes" id="UP000636709"/>
    </source>
</evidence>
<dbReference type="Proteomes" id="UP000636709">
    <property type="component" value="Unassembled WGS sequence"/>
</dbReference>
<feature type="domain" description="Peptidase A1" evidence="3">
    <location>
        <begin position="149"/>
        <end position="506"/>
    </location>
</feature>
<keyword evidence="5" id="KW-1185">Reference proteome</keyword>
<dbReference type="InterPro" id="IPR032861">
    <property type="entry name" value="TAXi_N"/>
</dbReference>
<dbReference type="EMBL" id="JACEFO010001603">
    <property type="protein sequence ID" value="KAF8732678.1"/>
    <property type="molecule type" value="Genomic_DNA"/>
</dbReference>
<protein>
    <recommendedName>
        <fullName evidence="3">Peptidase A1 domain-containing protein</fullName>
    </recommendedName>
</protein>
<dbReference type="GO" id="GO:0004190">
    <property type="term" value="F:aspartic-type endopeptidase activity"/>
    <property type="evidence" value="ECO:0007669"/>
    <property type="project" value="InterPro"/>
</dbReference>
<accession>A0A835F9T4</accession>
<dbReference type="InterPro" id="IPR032799">
    <property type="entry name" value="TAXi_C"/>
</dbReference>
<feature type="active site" evidence="2">
    <location>
        <position position="168"/>
    </location>
</feature>
<dbReference type="InterPro" id="IPR001461">
    <property type="entry name" value="Aspartic_peptidase_A1"/>
</dbReference>
<evidence type="ECO:0000259" key="3">
    <source>
        <dbReference type="PROSITE" id="PS51767"/>
    </source>
</evidence>
<dbReference type="InterPro" id="IPR033121">
    <property type="entry name" value="PEPTIDASE_A1"/>
</dbReference>
<dbReference type="Gene3D" id="2.40.70.10">
    <property type="entry name" value="Acid Proteases"/>
    <property type="match status" value="2"/>
</dbReference>
<dbReference type="PROSITE" id="PS51767">
    <property type="entry name" value="PEPTIDASE_A1"/>
    <property type="match status" value="1"/>
</dbReference>
<dbReference type="PANTHER" id="PTHR13683:SF330">
    <property type="entry name" value="OS06G0118700 PROTEIN"/>
    <property type="match status" value="1"/>
</dbReference>
<comment type="caution">
    <text evidence="4">The sequence shown here is derived from an EMBL/GenBank/DDBJ whole genome shotgun (WGS) entry which is preliminary data.</text>
</comment>
<dbReference type="AlphaFoldDB" id="A0A835F9T4"/>
<dbReference type="GO" id="GO:0006508">
    <property type="term" value="P:proteolysis"/>
    <property type="evidence" value="ECO:0007669"/>
    <property type="project" value="InterPro"/>
</dbReference>
<evidence type="ECO:0000313" key="4">
    <source>
        <dbReference type="EMBL" id="KAF8732678.1"/>
    </source>
</evidence>
<dbReference type="FunFam" id="2.40.70.10:FF:000013">
    <property type="entry name" value="Aspartyl protease AED1"/>
    <property type="match status" value="1"/>
</dbReference>
<name>A0A835F9T4_9POAL</name>
<proteinExistence type="inferred from homology"/>
<evidence type="ECO:0000256" key="2">
    <source>
        <dbReference type="PIRSR" id="PIRSR601461-1"/>
    </source>
</evidence>
<feature type="active site" evidence="2">
    <location>
        <position position="388"/>
    </location>
</feature>
<dbReference type="InterPro" id="IPR021109">
    <property type="entry name" value="Peptidase_aspartic_dom_sf"/>
</dbReference>
<organism evidence="4 5">
    <name type="scientific">Digitaria exilis</name>
    <dbReference type="NCBI Taxonomy" id="1010633"/>
    <lineage>
        <taxon>Eukaryota</taxon>
        <taxon>Viridiplantae</taxon>
        <taxon>Streptophyta</taxon>
        <taxon>Embryophyta</taxon>
        <taxon>Tracheophyta</taxon>
        <taxon>Spermatophyta</taxon>
        <taxon>Magnoliopsida</taxon>
        <taxon>Liliopsida</taxon>
        <taxon>Poales</taxon>
        <taxon>Poaceae</taxon>
        <taxon>PACMAD clade</taxon>
        <taxon>Panicoideae</taxon>
        <taxon>Panicodae</taxon>
        <taxon>Paniceae</taxon>
        <taxon>Anthephorinae</taxon>
        <taxon>Digitaria</taxon>
    </lineage>
</organism>
<comment type="similarity">
    <text evidence="1">Belongs to the peptidase A1 family.</text>
</comment>
<dbReference type="SUPFAM" id="SSF50630">
    <property type="entry name" value="Acid proteases"/>
    <property type="match status" value="1"/>
</dbReference>